<dbReference type="OrthoDB" id="9787779at2"/>
<dbReference type="InterPro" id="IPR012132">
    <property type="entry name" value="GMC_OxRdtase"/>
</dbReference>
<feature type="binding site" evidence="6">
    <location>
        <position position="222"/>
    </location>
    <ligand>
        <name>FAD</name>
        <dbReference type="ChEBI" id="CHEBI:57692"/>
    </ligand>
</feature>
<dbReference type="InterPro" id="IPR036188">
    <property type="entry name" value="FAD/NAD-bd_sf"/>
</dbReference>
<evidence type="ECO:0000256" key="1">
    <source>
        <dbReference type="ARBA" id="ARBA00001974"/>
    </source>
</evidence>
<dbReference type="RefSeq" id="WP_133199933.1">
    <property type="nucleotide sequence ID" value="NZ_JBHUCW010000013.1"/>
</dbReference>
<proteinExistence type="inferred from homology"/>
<name>A0A4V2ZXX8_9BURK</name>
<dbReference type="Gene3D" id="3.50.50.60">
    <property type="entry name" value="FAD/NAD(P)-binding domain"/>
    <property type="match status" value="2"/>
</dbReference>
<evidence type="ECO:0000259" key="8">
    <source>
        <dbReference type="Pfam" id="PF05199"/>
    </source>
</evidence>
<organism evidence="9 10">
    <name type="scientific">Paraburkholderia silviterrae</name>
    <dbReference type="NCBI Taxonomy" id="2528715"/>
    <lineage>
        <taxon>Bacteria</taxon>
        <taxon>Pseudomonadati</taxon>
        <taxon>Pseudomonadota</taxon>
        <taxon>Betaproteobacteria</taxon>
        <taxon>Burkholderiales</taxon>
        <taxon>Burkholderiaceae</taxon>
        <taxon>Paraburkholderia</taxon>
    </lineage>
</organism>
<dbReference type="InterPro" id="IPR007867">
    <property type="entry name" value="GMC_OxRtase_C"/>
</dbReference>
<dbReference type="Pfam" id="PF05199">
    <property type="entry name" value="GMC_oxred_C"/>
    <property type="match status" value="1"/>
</dbReference>
<evidence type="ECO:0000313" key="9">
    <source>
        <dbReference type="EMBL" id="TDG17425.1"/>
    </source>
</evidence>
<evidence type="ECO:0000256" key="2">
    <source>
        <dbReference type="ARBA" id="ARBA00010790"/>
    </source>
</evidence>
<comment type="cofactor">
    <cofactor evidence="1 6">
        <name>FAD</name>
        <dbReference type="ChEBI" id="CHEBI:57692"/>
    </cofactor>
</comment>
<feature type="domain" description="Glucose-methanol-choline oxidoreductase C-terminal" evidence="8">
    <location>
        <begin position="447"/>
        <end position="573"/>
    </location>
</feature>
<evidence type="ECO:0000259" key="7">
    <source>
        <dbReference type="Pfam" id="PF00732"/>
    </source>
</evidence>
<dbReference type="GO" id="GO:0016614">
    <property type="term" value="F:oxidoreductase activity, acting on CH-OH group of donors"/>
    <property type="evidence" value="ECO:0007669"/>
    <property type="project" value="InterPro"/>
</dbReference>
<dbReference type="InterPro" id="IPR051473">
    <property type="entry name" value="P2Ox-like"/>
</dbReference>
<reference evidence="9 10" key="1">
    <citation type="submission" date="2019-03" db="EMBL/GenBank/DDBJ databases">
        <title>Paraburkholderia sp. 4M-K11, isolated from subtropical forest soil.</title>
        <authorList>
            <person name="Gao Z.-H."/>
            <person name="Qiu L.-H."/>
        </authorList>
    </citation>
    <scope>NUCLEOTIDE SEQUENCE [LARGE SCALE GENOMIC DNA]</scope>
    <source>
        <strain evidence="9 10">4M-K11</strain>
    </source>
</reference>
<evidence type="ECO:0000256" key="3">
    <source>
        <dbReference type="ARBA" id="ARBA00022630"/>
    </source>
</evidence>
<keyword evidence="4 6" id="KW-0274">FAD</keyword>
<dbReference type="PANTHER" id="PTHR42784:SF1">
    <property type="entry name" value="PYRANOSE 2-OXIDASE"/>
    <property type="match status" value="1"/>
</dbReference>
<evidence type="ECO:0000313" key="10">
    <source>
        <dbReference type="Proteomes" id="UP000295722"/>
    </source>
</evidence>
<keyword evidence="10" id="KW-1185">Reference proteome</keyword>
<keyword evidence="3" id="KW-0285">Flavoprotein</keyword>
<comment type="caution">
    <text evidence="9">The sequence shown here is derived from an EMBL/GenBank/DDBJ whole genome shotgun (WGS) entry which is preliminary data.</text>
</comment>
<evidence type="ECO:0000256" key="4">
    <source>
        <dbReference type="ARBA" id="ARBA00022827"/>
    </source>
</evidence>
<protein>
    <submittedName>
        <fullName evidence="9">GMC family oxidoreductase</fullName>
    </submittedName>
</protein>
<dbReference type="AlphaFoldDB" id="A0A4V2ZXX8"/>
<gene>
    <name evidence="9" type="ORF">EYW47_37920</name>
</gene>
<comment type="similarity">
    <text evidence="2">Belongs to the GMC oxidoreductase family.</text>
</comment>
<feature type="binding site" evidence="6">
    <location>
        <position position="104"/>
    </location>
    <ligand>
        <name>FAD</name>
        <dbReference type="ChEBI" id="CHEBI:57692"/>
    </ligand>
</feature>
<dbReference type="Pfam" id="PF00732">
    <property type="entry name" value="GMC_oxred_N"/>
    <property type="match status" value="1"/>
</dbReference>
<evidence type="ECO:0000256" key="5">
    <source>
        <dbReference type="ARBA" id="ARBA00023002"/>
    </source>
</evidence>
<dbReference type="EMBL" id="SMRP01000044">
    <property type="protein sequence ID" value="TDG17425.1"/>
    <property type="molecule type" value="Genomic_DNA"/>
</dbReference>
<keyword evidence="5" id="KW-0560">Oxidoreductase</keyword>
<accession>A0A4V2ZXX8</accession>
<dbReference type="PANTHER" id="PTHR42784">
    <property type="entry name" value="PYRANOSE 2-OXIDASE"/>
    <property type="match status" value="1"/>
</dbReference>
<evidence type="ECO:0000256" key="6">
    <source>
        <dbReference type="PIRSR" id="PIRSR000137-2"/>
    </source>
</evidence>
<dbReference type="SUPFAM" id="SSF51905">
    <property type="entry name" value="FAD/NAD(P)-binding domain"/>
    <property type="match status" value="1"/>
</dbReference>
<dbReference type="GO" id="GO:0050660">
    <property type="term" value="F:flavin adenine dinucleotide binding"/>
    <property type="evidence" value="ECO:0007669"/>
    <property type="project" value="InterPro"/>
</dbReference>
<feature type="domain" description="Glucose-methanol-choline oxidoreductase N-terminal" evidence="7">
    <location>
        <begin position="22"/>
        <end position="294"/>
    </location>
</feature>
<dbReference type="InterPro" id="IPR000172">
    <property type="entry name" value="GMC_OxRdtase_N"/>
</dbReference>
<sequence>MTDYIDFEIDTESRIGHEPFDLIVVGGGAAGLTIVRELSGLGLKILLLESGGLQESSSHEALNRVEVQGSLNDANIRQARQQFHAHQLKFWSAETQKFGVRCRVLGGSTTGWAGKVAPFDAVDFIQRDWIPNSGWPIDSAAIAPYIDRAAERLDLGPIIHDRAFWSAAKLKEPTEVSRMQHLTSFFWQFSRSRHDTMDVMRFGPDFRQETHHDVTVVFNATVVMVKVDADGITGVEIISSLSGSRRSTVESAHVVLAAGAIENARLLLMSKDLAGGALGNAHDVVGRYLTDHPCILLGAVSPKNHAHAATLLGFFPLHKNYRAFIYSHGLALRQEVQKGERLPNMAVFANMHISDDDPMLALKRLVKKQSKAPMSDMLLVVKSSGLVLSFVGRRILGSQKVPYRLRRLIADAAVLLNANFVARDYATKGTARKIEALTLNLICEQPPLPDNRITLSERRDRLGLPLAHITWEAGDYMKQAVQTFSELLKQDLSAAGIRGFEFSPEIAGGDIAKIVLHDMAHTAGTTRMGLNPATSVVDDTCQVHGIRGLYVAGASVFPTSGHANPTMVLMALAIRLADHLKSRLAAHRAARN</sequence>
<dbReference type="PIRSF" id="PIRSF000137">
    <property type="entry name" value="Alcohol_oxidase"/>
    <property type="match status" value="1"/>
</dbReference>
<dbReference type="Proteomes" id="UP000295722">
    <property type="component" value="Unassembled WGS sequence"/>
</dbReference>